<dbReference type="GeneID" id="85486336"/>
<sequence length="366" mass="40459">MHDSWSLRADAAEEAVISRHVRRLWGLPGTALGVVAWPPVRRERVFARWHYWWQAHLIDNLVDAEERAPTARRRRRLTRVARAHRVRNLTGWTNSYYDDMAWLGLALERAQRLHLVDNRRAIADLETELFEAWDPAHGGGIRWAKKSDFYNVPANGPAAIFLARTGKPWRAQAMADWIDATLVDPDTHLILDGIHADGRLETPVYSYCQGVVLGAETELAVRVGDDRHRERVHRLVDAVADHLTERGVITGGGGGDGGLFNGILARYLSLVATSLPGDTDDDERARATARDIVLASADAAWQNCLSIEGLPLFGHDWTSVATLPSYGAPIARFAGGTVLSSGVPERDLSVQLGGWMVLEAAARVDP</sequence>
<proteinExistence type="predicted"/>
<dbReference type="Pfam" id="PF03663">
    <property type="entry name" value="Glyco_hydro_76"/>
    <property type="match status" value="1"/>
</dbReference>
<dbReference type="InterPro" id="IPR008928">
    <property type="entry name" value="6-hairpin_glycosidase_sf"/>
</dbReference>
<protein>
    <submittedName>
        <fullName evidence="1">Predicted alpha-1,6-mannanase, GH76 family</fullName>
    </submittedName>
</protein>
<dbReference type="Proteomes" id="UP000182054">
    <property type="component" value="Unassembled WGS sequence"/>
</dbReference>
<evidence type="ECO:0000313" key="2">
    <source>
        <dbReference type="Proteomes" id="UP000182054"/>
    </source>
</evidence>
<dbReference type="InterPro" id="IPR053169">
    <property type="entry name" value="MUG_Protein"/>
</dbReference>
<dbReference type="RefSeq" id="WP_068363358.1">
    <property type="nucleotide sequence ID" value="NZ_FOJN01000009.1"/>
</dbReference>
<name>A0A1I0TS74_9NOCA</name>
<gene>
    <name evidence="1" type="ORF">SAMN05444374_10969</name>
</gene>
<evidence type="ECO:0000313" key="1">
    <source>
        <dbReference type="EMBL" id="SFA54661.1"/>
    </source>
</evidence>
<dbReference type="InterPro" id="IPR014512">
    <property type="entry name" value="O_gly_hydro"/>
</dbReference>
<dbReference type="AlphaFoldDB" id="A0A1I0TS74"/>
<dbReference type="PIRSF" id="PIRSF021505">
    <property type="entry name" value="O_gly_hdrol"/>
    <property type="match status" value="1"/>
</dbReference>
<organism evidence="1 2">
    <name type="scientific">Rhodococcoides kroppenstedtii</name>
    <dbReference type="NCBI Taxonomy" id="293050"/>
    <lineage>
        <taxon>Bacteria</taxon>
        <taxon>Bacillati</taxon>
        <taxon>Actinomycetota</taxon>
        <taxon>Actinomycetes</taxon>
        <taxon>Mycobacteriales</taxon>
        <taxon>Nocardiaceae</taxon>
        <taxon>Rhodococcoides</taxon>
    </lineage>
</organism>
<dbReference type="InterPro" id="IPR005198">
    <property type="entry name" value="Glyco_hydro_76"/>
</dbReference>
<dbReference type="OrthoDB" id="2505409at2"/>
<dbReference type="PANTHER" id="PTHR47791:SF3">
    <property type="entry name" value="MEIOTICALLY UP-REGULATED GENE 191 PROTEIN"/>
    <property type="match status" value="1"/>
</dbReference>
<dbReference type="PANTHER" id="PTHR47791">
    <property type="entry name" value="MEIOTICALLY UP-REGULATED GENE 191 PROTEIN"/>
    <property type="match status" value="1"/>
</dbReference>
<dbReference type="GO" id="GO:0005975">
    <property type="term" value="P:carbohydrate metabolic process"/>
    <property type="evidence" value="ECO:0007669"/>
    <property type="project" value="InterPro"/>
</dbReference>
<reference evidence="1 2" key="1">
    <citation type="submission" date="2016-10" db="EMBL/GenBank/DDBJ databases">
        <authorList>
            <person name="de Groot N.N."/>
        </authorList>
    </citation>
    <scope>NUCLEOTIDE SEQUENCE [LARGE SCALE GENOMIC DNA]</scope>
    <source>
        <strain evidence="1 2">DSM 44908</strain>
    </source>
</reference>
<dbReference type="SUPFAM" id="SSF48208">
    <property type="entry name" value="Six-hairpin glycosidases"/>
    <property type="match status" value="1"/>
</dbReference>
<dbReference type="Gene3D" id="1.50.10.20">
    <property type="match status" value="1"/>
</dbReference>
<dbReference type="EMBL" id="FOJN01000009">
    <property type="protein sequence ID" value="SFA54661.1"/>
    <property type="molecule type" value="Genomic_DNA"/>
</dbReference>
<accession>A0A1I0TS74</accession>